<dbReference type="PANTHER" id="PTHR33702:SF2">
    <property type="match status" value="1"/>
</dbReference>
<sequence>MEILPGPSSYYESLKRYWRRRKYHRLDGARYGSIRRKLKITRLGGTTGHRPIRREYSKVRTAPKLRLKILSPVNLLAKFHEAYTELMIRLAMGMDRSDSSSVIGGNNKIKKGQQVSLVSTGEEVDSKLAMEIYKKFAASRQLAA</sequence>
<evidence type="ECO:0000313" key="2">
    <source>
        <dbReference type="RefSeq" id="XP_031387214.1"/>
    </source>
</evidence>
<evidence type="ECO:0000313" key="1">
    <source>
        <dbReference type="Proteomes" id="UP000515151"/>
    </source>
</evidence>
<dbReference type="GeneID" id="116200505"/>
<name>A0A6P8CYP6_PUNGR</name>
<dbReference type="AlphaFoldDB" id="A0A6P8CYP6"/>
<gene>
    <name evidence="2" type="primary">LOC116200505</name>
</gene>
<accession>A0A6P8CYP6</accession>
<protein>
    <submittedName>
        <fullName evidence="2">Uncharacterized protein LOC116200505</fullName>
    </submittedName>
</protein>
<reference evidence="2" key="2">
    <citation type="submission" date="2025-08" db="UniProtKB">
        <authorList>
            <consortium name="RefSeq"/>
        </authorList>
    </citation>
    <scope>IDENTIFICATION</scope>
    <source>
        <tissue evidence="2">Leaf</tissue>
    </source>
</reference>
<dbReference type="PANTHER" id="PTHR33702">
    <property type="entry name" value="BNAA09G40010D PROTEIN"/>
    <property type="match status" value="1"/>
</dbReference>
<organism evidence="1 2">
    <name type="scientific">Punica granatum</name>
    <name type="common">Pomegranate</name>
    <dbReference type="NCBI Taxonomy" id="22663"/>
    <lineage>
        <taxon>Eukaryota</taxon>
        <taxon>Viridiplantae</taxon>
        <taxon>Streptophyta</taxon>
        <taxon>Embryophyta</taxon>
        <taxon>Tracheophyta</taxon>
        <taxon>Spermatophyta</taxon>
        <taxon>Magnoliopsida</taxon>
        <taxon>eudicotyledons</taxon>
        <taxon>Gunneridae</taxon>
        <taxon>Pentapetalae</taxon>
        <taxon>rosids</taxon>
        <taxon>malvids</taxon>
        <taxon>Myrtales</taxon>
        <taxon>Lythraceae</taxon>
        <taxon>Punica</taxon>
    </lineage>
</organism>
<proteinExistence type="predicted"/>
<dbReference type="OrthoDB" id="764584at2759"/>
<dbReference type="RefSeq" id="XP_031387214.1">
    <property type="nucleotide sequence ID" value="XM_031531354.1"/>
</dbReference>
<reference evidence="1" key="1">
    <citation type="journal article" date="2020" name="Plant Biotechnol. J.">
        <title>The pomegranate (Punica granatum L.) draft genome dissects genetic divergence between soft- and hard-seeded cultivars.</title>
        <authorList>
            <person name="Luo X."/>
            <person name="Li H."/>
            <person name="Wu Z."/>
            <person name="Yao W."/>
            <person name="Zhao P."/>
            <person name="Cao D."/>
            <person name="Yu H."/>
            <person name="Li K."/>
            <person name="Poudel K."/>
            <person name="Zhao D."/>
            <person name="Zhang F."/>
            <person name="Xia X."/>
            <person name="Chen L."/>
            <person name="Wang Q."/>
            <person name="Jing D."/>
            <person name="Cao S."/>
        </authorList>
    </citation>
    <scope>NUCLEOTIDE SEQUENCE [LARGE SCALE GENOMIC DNA]</scope>
    <source>
        <strain evidence="1">cv. Tunisia</strain>
    </source>
</reference>
<dbReference type="Proteomes" id="UP000515151">
    <property type="component" value="Chromosome 3"/>
</dbReference>
<keyword evidence="1" id="KW-1185">Reference proteome</keyword>